<dbReference type="Proteomes" id="UP000886998">
    <property type="component" value="Unassembled WGS sequence"/>
</dbReference>
<name>A0A8X6XC31_9ARAC</name>
<dbReference type="OrthoDB" id="8881252at2759"/>
<comment type="caution">
    <text evidence="1">The sequence shown here is derived from an EMBL/GenBank/DDBJ whole genome shotgun (WGS) entry which is preliminary data.</text>
</comment>
<keyword evidence="2" id="KW-1185">Reference proteome</keyword>
<evidence type="ECO:0000313" key="1">
    <source>
        <dbReference type="EMBL" id="GFY50005.1"/>
    </source>
</evidence>
<reference evidence="1" key="1">
    <citation type="submission" date="2020-08" db="EMBL/GenBank/DDBJ databases">
        <title>Multicomponent nature underlies the extraordinary mechanical properties of spider dragline silk.</title>
        <authorList>
            <person name="Kono N."/>
            <person name="Nakamura H."/>
            <person name="Mori M."/>
            <person name="Yoshida Y."/>
            <person name="Ohtoshi R."/>
            <person name="Malay A.D."/>
            <person name="Moran D.A.P."/>
            <person name="Tomita M."/>
            <person name="Numata K."/>
            <person name="Arakawa K."/>
        </authorList>
    </citation>
    <scope>NUCLEOTIDE SEQUENCE</scope>
</reference>
<gene>
    <name evidence="1" type="ORF">TNIN_349381</name>
</gene>
<sequence>MAASTHHAFARRRLCDEVEWDYGELLIGNLKSSHIIMESRHPHFTKRLKKLAFQQIAMRIEREVTALKKFSLRQWWGARDFNSQVGTLHSPQFLDDTIEPLIGTSNLDYLGLEINATPLNVSMEDAFQMLWNFLIPCSEEPQGEEMSPLNSSDVPLNSSVVHLQNLGKKERKVDNSHWKLSMRKHAKITWGAVGENSEWGNFCFFDSLRA</sequence>
<dbReference type="EMBL" id="BMAV01007258">
    <property type="protein sequence ID" value="GFY50005.1"/>
    <property type="molecule type" value="Genomic_DNA"/>
</dbReference>
<dbReference type="AlphaFoldDB" id="A0A8X6XC31"/>
<organism evidence="1 2">
    <name type="scientific">Trichonephila inaurata madagascariensis</name>
    <dbReference type="NCBI Taxonomy" id="2747483"/>
    <lineage>
        <taxon>Eukaryota</taxon>
        <taxon>Metazoa</taxon>
        <taxon>Ecdysozoa</taxon>
        <taxon>Arthropoda</taxon>
        <taxon>Chelicerata</taxon>
        <taxon>Arachnida</taxon>
        <taxon>Araneae</taxon>
        <taxon>Araneomorphae</taxon>
        <taxon>Entelegynae</taxon>
        <taxon>Araneoidea</taxon>
        <taxon>Nephilidae</taxon>
        <taxon>Trichonephila</taxon>
        <taxon>Trichonephila inaurata</taxon>
    </lineage>
</organism>
<accession>A0A8X6XC31</accession>
<proteinExistence type="predicted"/>
<protein>
    <submittedName>
        <fullName evidence="1">Uncharacterized protein</fullName>
    </submittedName>
</protein>
<evidence type="ECO:0000313" key="2">
    <source>
        <dbReference type="Proteomes" id="UP000886998"/>
    </source>
</evidence>